<accession>A0AAD9Y4A9</accession>
<keyword evidence="3" id="KW-1185">Reference proteome</keyword>
<feature type="compositionally biased region" description="Basic residues" evidence="1">
    <location>
        <begin position="10"/>
        <end position="20"/>
    </location>
</feature>
<feature type="region of interest" description="Disordered" evidence="1">
    <location>
        <begin position="1"/>
        <end position="21"/>
    </location>
</feature>
<comment type="caution">
    <text evidence="2">The sequence shown here is derived from an EMBL/GenBank/DDBJ whole genome shotgun (WGS) entry which is preliminary data.</text>
</comment>
<evidence type="ECO:0000313" key="2">
    <source>
        <dbReference type="EMBL" id="KAK2734103.1"/>
    </source>
</evidence>
<organism evidence="2 3">
    <name type="scientific">Colletotrichum kahawae</name>
    <name type="common">Coffee berry disease fungus</name>
    <dbReference type="NCBI Taxonomy" id="34407"/>
    <lineage>
        <taxon>Eukaryota</taxon>
        <taxon>Fungi</taxon>
        <taxon>Dikarya</taxon>
        <taxon>Ascomycota</taxon>
        <taxon>Pezizomycotina</taxon>
        <taxon>Sordariomycetes</taxon>
        <taxon>Hypocreomycetidae</taxon>
        <taxon>Glomerellales</taxon>
        <taxon>Glomerellaceae</taxon>
        <taxon>Colletotrichum</taxon>
        <taxon>Colletotrichum gloeosporioides species complex</taxon>
    </lineage>
</organism>
<dbReference type="Proteomes" id="UP001281614">
    <property type="component" value="Unassembled WGS sequence"/>
</dbReference>
<dbReference type="EMBL" id="VYYT01000477">
    <property type="protein sequence ID" value="KAK2734103.1"/>
    <property type="molecule type" value="Genomic_DNA"/>
</dbReference>
<reference evidence="2" key="1">
    <citation type="submission" date="2023-02" db="EMBL/GenBank/DDBJ databases">
        <title>Colletotrichum kahawae CIFC_Que2 genome sequencing and assembly.</title>
        <authorList>
            <person name="Baroncelli R."/>
        </authorList>
    </citation>
    <scope>NUCLEOTIDE SEQUENCE</scope>
    <source>
        <strain evidence="2">CIFC_Que2</strain>
    </source>
</reference>
<evidence type="ECO:0000313" key="3">
    <source>
        <dbReference type="Proteomes" id="UP001281614"/>
    </source>
</evidence>
<gene>
    <name evidence="2" type="ORF">CKAH01_08147</name>
</gene>
<name>A0AAD9Y4A9_COLKA</name>
<protein>
    <submittedName>
        <fullName evidence="2">Uncharacterized protein</fullName>
    </submittedName>
</protein>
<sequence>MYPSGSSQRHSSKTSHKTSSKKYEYQWVWTCCQCGDSGMSCNSTPGCPSCNVYRCANCPLQQVKVRVA</sequence>
<evidence type="ECO:0000256" key="1">
    <source>
        <dbReference type="SAM" id="MobiDB-lite"/>
    </source>
</evidence>
<proteinExistence type="predicted"/>
<dbReference type="AlphaFoldDB" id="A0AAD9Y4A9"/>